<proteinExistence type="predicted"/>
<dbReference type="InterPro" id="IPR009057">
    <property type="entry name" value="Homeodomain-like_sf"/>
</dbReference>
<dbReference type="PRINTS" id="PR00455">
    <property type="entry name" value="HTHTETR"/>
</dbReference>
<evidence type="ECO:0000313" key="7">
    <source>
        <dbReference type="Proteomes" id="UP000290365"/>
    </source>
</evidence>
<dbReference type="SUPFAM" id="SSF46689">
    <property type="entry name" value="Homeodomain-like"/>
    <property type="match status" value="1"/>
</dbReference>
<evidence type="ECO:0000256" key="2">
    <source>
        <dbReference type="ARBA" id="ARBA00023125"/>
    </source>
</evidence>
<dbReference type="PROSITE" id="PS50977">
    <property type="entry name" value="HTH_TETR_2"/>
    <property type="match status" value="1"/>
</dbReference>
<dbReference type="OrthoDB" id="3682047at2"/>
<keyword evidence="7" id="KW-1185">Reference proteome</keyword>
<dbReference type="PROSITE" id="PS01081">
    <property type="entry name" value="HTH_TETR_1"/>
    <property type="match status" value="1"/>
</dbReference>
<keyword evidence="2 4" id="KW-0238">DNA-binding</keyword>
<organism evidence="6 7">
    <name type="scientific">Ktedonosporobacter rubrisoli</name>
    <dbReference type="NCBI Taxonomy" id="2509675"/>
    <lineage>
        <taxon>Bacteria</taxon>
        <taxon>Bacillati</taxon>
        <taxon>Chloroflexota</taxon>
        <taxon>Ktedonobacteria</taxon>
        <taxon>Ktedonobacterales</taxon>
        <taxon>Ktedonosporobacteraceae</taxon>
        <taxon>Ktedonosporobacter</taxon>
    </lineage>
</organism>
<keyword evidence="1" id="KW-0805">Transcription regulation</keyword>
<dbReference type="SUPFAM" id="SSF48498">
    <property type="entry name" value="Tetracyclin repressor-like, C-terminal domain"/>
    <property type="match status" value="1"/>
</dbReference>
<protein>
    <submittedName>
        <fullName evidence="6">TetR/AcrR family transcriptional regulator</fullName>
    </submittedName>
</protein>
<dbReference type="GO" id="GO:0045892">
    <property type="term" value="P:negative regulation of DNA-templated transcription"/>
    <property type="evidence" value="ECO:0007669"/>
    <property type="project" value="UniProtKB-ARBA"/>
</dbReference>
<dbReference type="PANTHER" id="PTHR30055">
    <property type="entry name" value="HTH-TYPE TRANSCRIPTIONAL REGULATOR RUTR"/>
    <property type="match status" value="1"/>
</dbReference>
<dbReference type="GO" id="GO:0003700">
    <property type="term" value="F:DNA-binding transcription factor activity"/>
    <property type="evidence" value="ECO:0007669"/>
    <property type="project" value="TreeGrafter"/>
</dbReference>
<dbReference type="InterPro" id="IPR036271">
    <property type="entry name" value="Tet_transcr_reg_TetR-rel_C_sf"/>
</dbReference>
<dbReference type="PANTHER" id="PTHR30055:SF234">
    <property type="entry name" value="HTH-TYPE TRANSCRIPTIONAL REGULATOR BETI"/>
    <property type="match status" value="1"/>
</dbReference>
<dbReference type="Gene3D" id="1.10.357.10">
    <property type="entry name" value="Tetracycline Repressor, domain 2"/>
    <property type="match status" value="1"/>
</dbReference>
<evidence type="ECO:0000259" key="5">
    <source>
        <dbReference type="PROSITE" id="PS50977"/>
    </source>
</evidence>
<name>A0A4P6JUV5_KTERU</name>
<gene>
    <name evidence="6" type="ORF">EPA93_26955</name>
</gene>
<dbReference type="InterPro" id="IPR023772">
    <property type="entry name" value="DNA-bd_HTH_TetR-type_CS"/>
</dbReference>
<dbReference type="Proteomes" id="UP000290365">
    <property type="component" value="Chromosome"/>
</dbReference>
<sequence>MLRRPSYALTQARSCDYIEQNSIYCSKCSLQDERKKPMPDHDEREAQILHAATAVILRQGYDKTTMSDIAEEAGVSRGTVYLYFKGKEELFEALLYWEWMQYSQVWLEAIESDPRGGTVGGFYRALFHAVSSRPLMASIMRRDRRVLGNYLRKPDNLVARIESGLTALDLIKALQAVGAVRQDLDPAVTAHLLETLSYGQLTIADFHSPDQFPPFPVVMEALADMMDRWLLPEDGGNSEAGKQVFRQIVVETKGRIEQMGLSHGQARDTKEVV</sequence>
<dbReference type="EMBL" id="CP035758">
    <property type="protein sequence ID" value="QBD79429.1"/>
    <property type="molecule type" value="Genomic_DNA"/>
</dbReference>
<evidence type="ECO:0000256" key="4">
    <source>
        <dbReference type="PROSITE-ProRule" id="PRU00335"/>
    </source>
</evidence>
<evidence type="ECO:0000256" key="3">
    <source>
        <dbReference type="ARBA" id="ARBA00023163"/>
    </source>
</evidence>
<feature type="domain" description="HTH tetR-type" evidence="5">
    <location>
        <begin position="42"/>
        <end position="102"/>
    </location>
</feature>
<dbReference type="KEGG" id="kbs:EPA93_26955"/>
<evidence type="ECO:0000256" key="1">
    <source>
        <dbReference type="ARBA" id="ARBA00023015"/>
    </source>
</evidence>
<dbReference type="InterPro" id="IPR050109">
    <property type="entry name" value="HTH-type_TetR-like_transc_reg"/>
</dbReference>
<dbReference type="FunFam" id="1.10.10.60:FF:000141">
    <property type="entry name" value="TetR family transcriptional regulator"/>
    <property type="match status" value="1"/>
</dbReference>
<dbReference type="InterPro" id="IPR001647">
    <property type="entry name" value="HTH_TetR"/>
</dbReference>
<feature type="DNA-binding region" description="H-T-H motif" evidence="4">
    <location>
        <begin position="65"/>
        <end position="84"/>
    </location>
</feature>
<dbReference type="Pfam" id="PF00440">
    <property type="entry name" value="TetR_N"/>
    <property type="match status" value="1"/>
</dbReference>
<dbReference type="GO" id="GO:0000976">
    <property type="term" value="F:transcription cis-regulatory region binding"/>
    <property type="evidence" value="ECO:0007669"/>
    <property type="project" value="TreeGrafter"/>
</dbReference>
<evidence type="ECO:0000313" key="6">
    <source>
        <dbReference type="EMBL" id="QBD79429.1"/>
    </source>
</evidence>
<keyword evidence="3" id="KW-0804">Transcription</keyword>
<dbReference type="AlphaFoldDB" id="A0A4P6JUV5"/>
<reference evidence="6 7" key="1">
    <citation type="submission" date="2019-01" db="EMBL/GenBank/DDBJ databases">
        <title>Ktedonosporobacter rubrisoli SCAWS-G2.</title>
        <authorList>
            <person name="Huang Y."/>
            <person name="Yan B."/>
        </authorList>
    </citation>
    <scope>NUCLEOTIDE SEQUENCE [LARGE SCALE GENOMIC DNA]</scope>
    <source>
        <strain evidence="6 7">SCAWS-G2</strain>
    </source>
</reference>
<accession>A0A4P6JUV5</accession>